<protein>
    <recommendedName>
        <fullName evidence="5 13">Pantothenate synthetase</fullName>
        <shortName evidence="13">PS</shortName>
        <ecNumber evidence="4 13">6.3.2.1</ecNumber>
    </recommendedName>
    <alternativeName>
        <fullName evidence="13">Pantoate--beta-alanine ligase</fullName>
    </alternativeName>
    <alternativeName>
        <fullName evidence="13">Pantoate-activating enzyme</fullName>
    </alternativeName>
</protein>
<organism evidence="14 15">
    <name type="scientific">Loktanella salsilacus</name>
    <dbReference type="NCBI Taxonomy" id="195913"/>
    <lineage>
        <taxon>Bacteria</taxon>
        <taxon>Pseudomonadati</taxon>
        <taxon>Pseudomonadota</taxon>
        <taxon>Alphaproteobacteria</taxon>
        <taxon>Rhodobacterales</taxon>
        <taxon>Roseobacteraceae</taxon>
        <taxon>Loktanella</taxon>
    </lineage>
</organism>
<evidence type="ECO:0000256" key="8">
    <source>
        <dbReference type="ARBA" id="ARBA00022655"/>
    </source>
</evidence>
<dbReference type="UniPathway" id="UPA00028">
    <property type="reaction ID" value="UER00005"/>
</dbReference>
<gene>
    <name evidence="13" type="primary">panC</name>
    <name evidence="14" type="ORF">SAMN04488004_11640</name>
</gene>
<feature type="binding site" evidence="13">
    <location>
        <begin position="146"/>
        <end position="149"/>
    </location>
    <ligand>
        <name>ATP</name>
        <dbReference type="ChEBI" id="CHEBI:30616"/>
    </ligand>
</feature>
<feature type="binding site" evidence="13">
    <location>
        <position position="152"/>
    </location>
    <ligand>
        <name>(R)-pantoate</name>
        <dbReference type="ChEBI" id="CHEBI:15980"/>
    </ligand>
</feature>
<proteinExistence type="inferred from homology"/>
<comment type="subunit">
    <text evidence="13">Homodimer.</text>
</comment>
<keyword evidence="7 13" id="KW-0436">Ligase</keyword>
<dbReference type="InterPro" id="IPR042176">
    <property type="entry name" value="Pantoate_ligase_C"/>
</dbReference>
<evidence type="ECO:0000256" key="12">
    <source>
        <dbReference type="ARBA" id="ARBA00055042"/>
    </source>
</evidence>
<keyword evidence="8 13" id="KW-0566">Pantothenate biosynthesis</keyword>
<dbReference type="CDD" id="cd00560">
    <property type="entry name" value="PanC"/>
    <property type="match status" value="1"/>
</dbReference>
<dbReference type="Pfam" id="PF02569">
    <property type="entry name" value="Pantoate_ligase"/>
    <property type="match status" value="1"/>
</dbReference>
<dbReference type="HAMAP" id="MF_00158">
    <property type="entry name" value="PanC"/>
    <property type="match status" value="1"/>
</dbReference>
<evidence type="ECO:0000256" key="3">
    <source>
        <dbReference type="ARBA" id="ARBA00009256"/>
    </source>
</evidence>
<dbReference type="Proteomes" id="UP000199550">
    <property type="component" value="Unassembled WGS sequence"/>
</dbReference>
<evidence type="ECO:0000256" key="6">
    <source>
        <dbReference type="ARBA" id="ARBA00022490"/>
    </source>
</evidence>
<dbReference type="SUPFAM" id="SSF52374">
    <property type="entry name" value="Nucleotidylyl transferase"/>
    <property type="match status" value="1"/>
</dbReference>
<feature type="binding site" evidence="13">
    <location>
        <begin position="183"/>
        <end position="186"/>
    </location>
    <ligand>
        <name>ATP</name>
        <dbReference type="ChEBI" id="CHEBI:30616"/>
    </ligand>
</feature>
<reference evidence="14 15" key="1">
    <citation type="submission" date="2016-10" db="EMBL/GenBank/DDBJ databases">
        <authorList>
            <person name="de Groot N.N."/>
        </authorList>
    </citation>
    <scope>NUCLEOTIDE SEQUENCE [LARGE SCALE GENOMIC DNA]</scope>
    <source>
        <strain evidence="14 15">DSM 16199</strain>
    </source>
</reference>
<dbReference type="NCBIfam" id="TIGR00018">
    <property type="entry name" value="panC"/>
    <property type="match status" value="1"/>
</dbReference>
<keyword evidence="6 13" id="KW-0963">Cytoplasm</keyword>
<dbReference type="GO" id="GO:0004592">
    <property type="term" value="F:pantoate-beta-alanine ligase activity"/>
    <property type="evidence" value="ECO:0007669"/>
    <property type="project" value="UniProtKB-UniRule"/>
</dbReference>
<keyword evidence="15" id="KW-1185">Reference proteome</keyword>
<evidence type="ECO:0000313" key="14">
    <source>
        <dbReference type="EMBL" id="SFL37865.1"/>
    </source>
</evidence>
<evidence type="ECO:0000256" key="13">
    <source>
        <dbReference type="HAMAP-Rule" id="MF_00158"/>
    </source>
</evidence>
<evidence type="ECO:0000256" key="1">
    <source>
        <dbReference type="ARBA" id="ARBA00004496"/>
    </source>
</evidence>
<dbReference type="OrthoDB" id="9773087at2"/>
<accession>A0A1I4H6Q5</accession>
<sequence length="280" mass="29520">MLICKTVAEVKTAVAGLRKAGTVGLVTTMGALHAGHMALVAAAARDHASVVATIFVNPTQFGDAKDLENYPRTEAADLAMLEAAGVAAVFMPTPDVMYPAGDETIVETTHLANILHGAVRPGHFRGVATVVTKLLNIVGPDAAYFGEKDYQQLAVIRRMVADLFIPVAIHGVPTVRDADGLAMSSRNVRLIGDERYDARVLNLSLTVAAAMVKEGATIEVIAETIRGVIASKRGATLAGLDIVDAETFAPVTGVPTRKIGIMIAVQFMTVLLIDQKEITP</sequence>
<keyword evidence="9 13" id="KW-0547">Nucleotide-binding</keyword>
<dbReference type="RefSeq" id="WP_090190493.1">
    <property type="nucleotide sequence ID" value="NZ_FOTF01000016.1"/>
</dbReference>
<comment type="miscellaneous">
    <text evidence="13">The reaction proceeds by a bi uni uni bi ping pong mechanism.</text>
</comment>
<name>A0A1I4H6Q5_9RHOB</name>
<evidence type="ECO:0000256" key="11">
    <source>
        <dbReference type="ARBA" id="ARBA00048258"/>
    </source>
</evidence>
<dbReference type="PANTHER" id="PTHR21299:SF1">
    <property type="entry name" value="PANTOATE--BETA-ALANINE LIGASE"/>
    <property type="match status" value="1"/>
</dbReference>
<dbReference type="GO" id="GO:0005829">
    <property type="term" value="C:cytosol"/>
    <property type="evidence" value="ECO:0007669"/>
    <property type="project" value="TreeGrafter"/>
</dbReference>
<feature type="binding site" evidence="13">
    <location>
        <position position="60"/>
    </location>
    <ligand>
        <name>(R)-pantoate</name>
        <dbReference type="ChEBI" id="CHEBI:15980"/>
    </ligand>
</feature>
<dbReference type="STRING" id="195913.SAMN04488004_11640"/>
<feature type="active site" description="Proton donor" evidence="13">
    <location>
        <position position="36"/>
    </location>
</feature>
<evidence type="ECO:0000256" key="7">
    <source>
        <dbReference type="ARBA" id="ARBA00022598"/>
    </source>
</evidence>
<dbReference type="EC" id="6.3.2.1" evidence="4 13"/>
<feature type="binding site" evidence="13">
    <location>
        <position position="175"/>
    </location>
    <ligand>
        <name>ATP</name>
        <dbReference type="ChEBI" id="CHEBI:30616"/>
    </ligand>
</feature>
<dbReference type="PANTHER" id="PTHR21299">
    <property type="entry name" value="CYTIDYLATE KINASE/PANTOATE-BETA-ALANINE LIGASE"/>
    <property type="match status" value="1"/>
</dbReference>
<feature type="binding site" evidence="13">
    <location>
        <begin position="29"/>
        <end position="36"/>
    </location>
    <ligand>
        <name>ATP</name>
        <dbReference type="ChEBI" id="CHEBI:30616"/>
    </ligand>
</feature>
<dbReference type="GO" id="GO:0015940">
    <property type="term" value="P:pantothenate biosynthetic process"/>
    <property type="evidence" value="ECO:0007669"/>
    <property type="project" value="UniProtKB-UniRule"/>
</dbReference>
<evidence type="ECO:0000256" key="9">
    <source>
        <dbReference type="ARBA" id="ARBA00022741"/>
    </source>
</evidence>
<dbReference type="EMBL" id="FOTF01000016">
    <property type="protein sequence ID" value="SFL37865.1"/>
    <property type="molecule type" value="Genomic_DNA"/>
</dbReference>
<keyword evidence="10 13" id="KW-0067">ATP-binding</keyword>
<comment type="catalytic activity">
    <reaction evidence="11 13">
        <text>(R)-pantoate + beta-alanine + ATP = (R)-pantothenate + AMP + diphosphate + H(+)</text>
        <dbReference type="Rhea" id="RHEA:10912"/>
        <dbReference type="ChEBI" id="CHEBI:15378"/>
        <dbReference type="ChEBI" id="CHEBI:15980"/>
        <dbReference type="ChEBI" id="CHEBI:29032"/>
        <dbReference type="ChEBI" id="CHEBI:30616"/>
        <dbReference type="ChEBI" id="CHEBI:33019"/>
        <dbReference type="ChEBI" id="CHEBI:57966"/>
        <dbReference type="ChEBI" id="CHEBI:456215"/>
        <dbReference type="EC" id="6.3.2.1"/>
    </reaction>
</comment>
<dbReference type="FunFam" id="3.40.50.620:FF:000114">
    <property type="entry name" value="Pantothenate synthetase"/>
    <property type="match status" value="1"/>
</dbReference>
<feature type="binding site" evidence="13">
    <location>
        <position position="60"/>
    </location>
    <ligand>
        <name>beta-alanine</name>
        <dbReference type="ChEBI" id="CHEBI:57966"/>
    </ligand>
</feature>
<comment type="pathway">
    <text evidence="2 13">Cofactor biosynthesis; (R)-pantothenate biosynthesis; (R)-pantothenate from (R)-pantoate and beta-alanine: step 1/1.</text>
</comment>
<dbReference type="AlphaFoldDB" id="A0A1I4H6Q5"/>
<evidence type="ECO:0000256" key="4">
    <source>
        <dbReference type="ARBA" id="ARBA00012219"/>
    </source>
</evidence>
<comment type="subcellular location">
    <subcellularLocation>
        <location evidence="1 13">Cytoplasm</location>
    </subcellularLocation>
</comment>
<evidence type="ECO:0000313" key="15">
    <source>
        <dbReference type="Proteomes" id="UP000199550"/>
    </source>
</evidence>
<comment type="function">
    <text evidence="12 13">Catalyzes the condensation of pantoate with beta-alanine in an ATP-dependent reaction via a pantoyl-adenylate intermediate.</text>
</comment>
<dbReference type="Gene3D" id="3.30.1300.10">
    <property type="entry name" value="Pantoate-beta-alanine ligase, C-terminal domain"/>
    <property type="match status" value="1"/>
</dbReference>
<dbReference type="InterPro" id="IPR014729">
    <property type="entry name" value="Rossmann-like_a/b/a_fold"/>
</dbReference>
<dbReference type="GO" id="GO:0005524">
    <property type="term" value="F:ATP binding"/>
    <property type="evidence" value="ECO:0007669"/>
    <property type="project" value="UniProtKB-KW"/>
</dbReference>
<comment type="similarity">
    <text evidence="3 13">Belongs to the pantothenate synthetase family.</text>
</comment>
<evidence type="ECO:0000256" key="5">
    <source>
        <dbReference type="ARBA" id="ARBA00014155"/>
    </source>
</evidence>
<dbReference type="InterPro" id="IPR003721">
    <property type="entry name" value="Pantoate_ligase"/>
</dbReference>
<evidence type="ECO:0000256" key="2">
    <source>
        <dbReference type="ARBA" id="ARBA00004990"/>
    </source>
</evidence>
<dbReference type="Gene3D" id="3.40.50.620">
    <property type="entry name" value="HUPs"/>
    <property type="match status" value="1"/>
</dbReference>
<evidence type="ECO:0000256" key="10">
    <source>
        <dbReference type="ARBA" id="ARBA00022840"/>
    </source>
</evidence>